<dbReference type="GeneID" id="29124008"/>
<proteinExistence type="predicted"/>
<gene>
    <name evidence="1" type="ORF">R290704_004</name>
</gene>
<evidence type="ECO:0000313" key="1">
    <source>
        <dbReference type="EMBL" id="AMO42792.1"/>
    </source>
</evidence>
<protein>
    <submittedName>
        <fullName evidence="1">Baseplate tail tube cap</fullName>
    </submittedName>
</protein>
<keyword evidence="2" id="KW-1185">Reference proteome</keyword>
<evidence type="ECO:0000313" key="2">
    <source>
        <dbReference type="Proteomes" id="UP000201797"/>
    </source>
</evidence>
<dbReference type="RefSeq" id="YP_009302091.1">
    <property type="nucleotide sequence ID" value="NC_031242.1"/>
</dbReference>
<dbReference type="OrthoDB" id="18616at10239"/>
<sequence>MAASTTGQKILRYPIKFPVPSLAGADDVESPTEGIDYLCMQRYAIAYNDKTAAYYGQNLPGNNVKKNLNDKRVYLAVPNNISTTYTPTYNQVDLGVAGVAAAGLLSTSQGVSAMASVLQSAAGAAIPEFAASAISSTANSLGQALGLEGNINASTLAALTRGKVFNPFTEQIFKNMSFRTHNFNFKFFVRSQTEAQEVYYIIQYIKEGAVPSISGGEKPTAANPNTTQGILQNSASFGGANANRFFNVPDKFRLSYKRFNYEPTSTSSSGGIELHHKIKDSVCAGIQVNYTPDGSYTAFKQLLTSSANIRGGTKENNPFASVHVPSLTLQLTFIETSIVSQADVLAGY</sequence>
<organism evidence="1 2">
    <name type="scientific">Cyanophage S-RIM50</name>
    <dbReference type="NCBI Taxonomy" id="687803"/>
    <lineage>
        <taxon>Viruses</taxon>
        <taxon>Duplodnaviria</taxon>
        <taxon>Heunggongvirae</taxon>
        <taxon>Uroviricota</taxon>
        <taxon>Caudoviricetes</taxon>
        <taxon>Pantevenvirales</taxon>
        <taxon>Kyanoviridae</taxon>
        <taxon>Neptunevirus</taxon>
        <taxon>Neptunevirus srim50</taxon>
    </lineage>
</organism>
<accession>A0A127KL31</accession>
<dbReference type="Proteomes" id="UP000201797">
    <property type="component" value="Segment"/>
</dbReference>
<dbReference type="KEGG" id="vg:29124008"/>
<name>A0A127KL31_9CAUD</name>
<reference evidence="1 2" key="1">
    <citation type="submission" date="2016-01" db="EMBL/GenBank/DDBJ databases">
        <title>The genomic content and context of auxiliary metabolic genes in marine cyanophages.</title>
        <authorList>
            <person name="Marston M.F."/>
            <person name="Martiny J.B.H."/>
            <person name="Crummett L.T."/>
        </authorList>
    </citation>
    <scope>NUCLEOTIDE SEQUENCE [LARGE SCALE GENOMIC DNA]</scope>
    <source>
        <strain evidence="1">RW_29_0704</strain>
    </source>
</reference>
<dbReference type="EMBL" id="KU594605">
    <property type="protein sequence ID" value="AMO42792.1"/>
    <property type="molecule type" value="Genomic_DNA"/>
</dbReference>